<gene>
    <name evidence="2" type="ORF">HAX54_033005</name>
</gene>
<organism evidence="2 3">
    <name type="scientific">Datura stramonium</name>
    <name type="common">Jimsonweed</name>
    <name type="synonym">Common thornapple</name>
    <dbReference type="NCBI Taxonomy" id="4076"/>
    <lineage>
        <taxon>Eukaryota</taxon>
        <taxon>Viridiplantae</taxon>
        <taxon>Streptophyta</taxon>
        <taxon>Embryophyta</taxon>
        <taxon>Tracheophyta</taxon>
        <taxon>Spermatophyta</taxon>
        <taxon>Magnoliopsida</taxon>
        <taxon>eudicotyledons</taxon>
        <taxon>Gunneridae</taxon>
        <taxon>Pentapetalae</taxon>
        <taxon>asterids</taxon>
        <taxon>lamiids</taxon>
        <taxon>Solanales</taxon>
        <taxon>Solanaceae</taxon>
        <taxon>Solanoideae</taxon>
        <taxon>Datureae</taxon>
        <taxon>Datura</taxon>
    </lineage>
</organism>
<feature type="region of interest" description="Disordered" evidence="1">
    <location>
        <begin position="75"/>
        <end position="103"/>
    </location>
</feature>
<evidence type="ECO:0000313" key="2">
    <source>
        <dbReference type="EMBL" id="MCD7456767.1"/>
    </source>
</evidence>
<feature type="compositionally biased region" description="Acidic residues" evidence="1">
    <location>
        <begin position="78"/>
        <end position="103"/>
    </location>
</feature>
<dbReference type="Proteomes" id="UP000823775">
    <property type="component" value="Unassembled WGS sequence"/>
</dbReference>
<dbReference type="EMBL" id="JACEIK010000421">
    <property type="protein sequence ID" value="MCD7456767.1"/>
    <property type="molecule type" value="Genomic_DNA"/>
</dbReference>
<reference evidence="2 3" key="1">
    <citation type="journal article" date="2021" name="BMC Genomics">
        <title>Datura genome reveals duplications of psychoactive alkaloid biosynthetic genes and high mutation rate following tissue culture.</title>
        <authorList>
            <person name="Rajewski A."/>
            <person name="Carter-House D."/>
            <person name="Stajich J."/>
            <person name="Litt A."/>
        </authorList>
    </citation>
    <scope>NUCLEOTIDE SEQUENCE [LARGE SCALE GENOMIC DNA]</scope>
    <source>
        <strain evidence="2">AR-01</strain>
    </source>
</reference>
<protein>
    <submittedName>
        <fullName evidence="2">Uncharacterized protein</fullName>
    </submittedName>
</protein>
<accession>A0ABS8SDD0</accession>
<evidence type="ECO:0000256" key="1">
    <source>
        <dbReference type="SAM" id="MobiDB-lite"/>
    </source>
</evidence>
<keyword evidence="3" id="KW-1185">Reference proteome</keyword>
<evidence type="ECO:0000313" key="3">
    <source>
        <dbReference type="Proteomes" id="UP000823775"/>
    </source>
</evidence>
<proteinExistence type="predicted"/>
<comment type="caution">
    <text evidence="2">The sequence shown here is derived from an EMBL/GenBank/DDBJ whole genome shotgun (WGS) entry which is preliminary data.</text>
</comment>
<sequence>MKNGEFLNLYVVHVVNEAEVVKKDVGLTNLLTGTEIGESNVFAGTRATNVGDINTDHDVEKDLIDETKQYVEEHLDGVETDVESSSDSEEEGIPEEDSEVDER</sequence>
<name>A0ABS8SDD0_DATST</name>